<name>A0A8S1GPN2_9PELO</name>
<keyword evidence="3" id="KW-1185">Reference proteome</keyword>
<feature type="signal peptide" evidence="1">
    <location>
        <begin position="1"/>
        <end position="15"/>
    </location>
</feature>
<reference evidence="2" key="1">
    <citation type="submission" date="2020-10" db="EMBL/GenBank/DDBJ databases">
        <authorList>
            <person name="Kikuchi T."/>
        </authorList>
    </citation>
    <scope>NUCLEOTIDE SEQUENCE</scope>
    <source>
        <strain evidence="2">NKZ352</strain>
    </source>
</reference>
<feature type="chain" id="PRO_5035878983" description="DUF19 domain-containing protein" evidence="1">
    <location>
        <begin position="16"/>
        <end position="203"/>
    </location>
</feature>
<evidence type="ECO:0000313" key="3">
    <source>
        <dbReference type="Proteomes" id="UP000835052"/>
    </source>
</evidence>
<dbReference type="EMBL" id="CAJGYM010000002">
    <property type="protein sequence ID" value="CAD6185595.1"/>
    <property type="molecule type" value="Genomic_DNA"/>
</dbReference>
<dbReference type="OrthoDB" id="5782029at2759"/>
<comment type="caution">
    <text evidence="2">The sequence shown here is derived from an EMBL/GenBank/DDBJ whole genome shotgun (WGS) entry which is preliminary data.</text>
</comment>
<dbReference type="Proteomes" id="UP000835052">
    <property type="component" value="Unassembled WGS sequence"/>
</dbReference>
<gene>
    <name evidence="2" type="ORF">CAUJ_LOCUS1514</name>
</gene>
<evidence type="ECO:0000313" key="2">
    <source>
        <dbReference type="EMBL" id="CAD6185595.1"/>
    </source>
</evidence>
<dbReference type="PANTHER" id="PTHR34311:SF10">
    <property type="entry name" value="NEMATODE SPECIFIC PEPTIDE FAMILY-RELATED"/>
    <property type="match status" value="1"/>
</dbReference>
<dbReference type="AlphaFoldDB" id="A0A8S1GPN2"/>
<protein>
    <recommendedName>
        <fullName evidence="4">DUF19 domain-containing protein</fullName>
    </recommendedName>
</protein>
<proteinExistence type="predicted"/>
<dbReference type="PANTHER" id="PTHR34311">
    <property type="entry name" value="PROTEIN CBG21698-RELATED"/>
    <property type="match status" value="1"/>
</dbReference>
<organism evidence="2 3">
    <name type="scientific">Caenorhabditis auriculariae</name>
    <dbReference type="NCBI Taxonomy" id="2777116"/>
    <lineage>
        <taxon>Eukaryota</taxon>
        <taxon>Metazoa</taxon>
        <taxon>Ecdysozoa</taxon>
        <taxon>Nematoda</taxon>
        <taxon>Chromadorea</taxon>
        <taxon>Rhabditida</taxon>
        <taxon>Rhabditina</taxon>
        <taxon>Rhabditomorpha</taxon>
        <taxon>Rhabditoidea</taxon>
        <taxon>Rhabditidae</taxon>
        <taxon>Peloderinae</taxon>
        <taxon>Caenorhabditis</taxon>
    </lineage>
</organism>
<accession>A0A8S1GPN2</accession>
<keyword evidence="1" id="KW-0732">Signal</keyword>
<sequence length="203" mass="22222">MLFALLFVGITASFAQNACPTVTGSSCSPDLLSCCGMKLKNDLGLSNCPGQLAYEPDCHRQEIEDMYANGTAGLFKVCNAFNNFYTCLGSARQDCTNVGYHMKLGMSLGDSVNAASMYRQFGFACGAGLDAFANNDACMSARNLVYNYREHCSHFSQYIGCYQLTFKNQNCGDEASWWGCEYARQGSRVIMHDCSSQCFVAPN</sequence>
<evidence type="ECO:0000256" key="1">
    <source>
        <dbReference type="SAM" id="SignalP"/>
    </source>
</evidence>
<evidence type="ECO:0008006" key="4">
    <source>
        <dbReference type="Google" id="ProtNLM"/>
    </source>
</evidence>